<keyword evidence="1" id="KW-0812">Transmembrane</keyword>
<reference evidence="2 3" key="1">
    <citation type="submission" date="2018-11" db="EMBL/GenBank/DDBJ databases">
        <title>Deinococcus shelandsis sp. nov., isolated from South Shetland Islands soil of Antarctica.</title>
        <authorList>
            <person name="Tian J."/>
        </authorList>
    </citation>
    <scope>NUCLEOTIDE SEQUENCE [LARGE SCALE GENOMIC DNA]</scope>
    <source>
        <strain evidence="2 3">S14-83T</strain>
    </source>
</reference>
<feature type="transmembrane region" description="Helical" evidence="1">
    <location>
        <begin position="83"/>
        <end position="108"/>
    </location>
</feature>
<feature type="transmembrane region" description="Helical" evidence="1">
    <location>
        <begin position="39"/>
        <end position="63"/>
    </location>
</feature>
<gene>
    <name evidence="2" type="ORF">EHF33_00200</name>
</gene>
<name>A0A3G8YFQ7_9DEIO</name>
<sequence length="118" mass="13113">MNWNILLVGLPLVLGALVLLIPLYFLVKFPRRLDWKAALGFIFAGVGTTFVLTLVLALVFSALTSIFPGLNPYRPPAFESIDGGLFVLLVSLDFALLFVCTAQWLLIWTRKLSTRSTK</sequence>
<evidence type="ECO:0000256" key="1">
    <source>
        <dbReference type="SAM" id="Phobius"/>
    </source>
</evidence>
<organism evidence="2 3">
    <name type="scientific">Deinococcus psychrotolerans</name>
    <dbReference type="NCBI Taxonomy" id="2489213"/>
    <lineage>
        <taxon>Bacteria</taxon>
        <taxon>Thermotogati</taxon>
        <taxon>Deinococcota</taxon>
        <taxon>Deinococci</taxon>
        <taxon>Deinococcales</taxon>
        <taxon>Deinococcaceae</taxon>
        <taxon>Deinococcus</taxon>
    </lineage>
</organism>
<dbReference type="AlphaFoldDB" id="A0A3G8YFQ7"/>
<dbReference type="EMBL" id="CP034183">
    <property type="protein sequence ID" value="AZI41364.1"/>
    <property type="molecule type" value="Genomic_DNA"/>
</dbReference>
<keyword evidence="1" id="KW-0472">Membrane</keyword>
<proteinExistence type="predicted"/>
<dbReference type="Proteomes" id="UP000276417">
    <property type="component" value="Chromosome 1"/>
</dbReference>
<accession>A0A3G8YFQ7</accession>
<evidence type="ECO:0000313" key="2">
    <source>
        <dbReference type="EMBL" id="AZI41364.1"/>
    </source>
</evidence>
<keyword evidence="3" id="KW-1185">Reference proteome</keyword>
<keyword evidence="1" id="KW-1133">Transmembrane helix</keyword>
<protein>
    <submittedName>
        <fullName evidence="2">Uncharacterized protein</fullName>
    </submittedName>
</protein>
<evidence type="ECO:0000313" key="3">
    <source>
        <dbReference type="Proteomes" id="UP000276417"/>
    </source>
</evidence>
<dbReference type="RefSeq" id="WP_124867078.1">
    <property type="nucleotide sequence ID" value="NZ_CP034183.1"/>
</dbReference>
<feature type="transmembrane region" description="Helical" evidence="1">
    <location>
        <begin position="6"/>
        <end position="27"/>
    </location>
</feature>
<dbReference type="KEGG" id="dph:EHF33_00200"/>